<dbReference type="InterPro" id="IPR016181">
    <property type="entry name" value="Acyl_CoA_acyltransferase"/>
</dbReference>
<dbReference type="PANTHER" id="PTHR43441">
    <property type="entry name" value="RIBOSOMAL-PROTEIN-SERINE ACETYLTRANSFERASE"/>
    <property type="match status" value="1"/>
</dbReference>
<dbReference type="PROSITE" id="PS51186">
    <property type="entry name" value="GNAT"/>
    <property type="match status" value="1"/>
</dbReference>
<dbReference type="OrthoDB" id="9784707at2"/>
<name>A0A3T0HVG4_9BACI</name>
<evidence type="ECO:0000313" key="3">
    <source>
        <dbReference type="Proteomes" id="UP000282892"/>
    </source>
</evidence>
<dbReference type="AlphaFoldDB" id="A0A3T0HVG4"/>
<gene>
    <name evidence="2" type="ORF">CHR53_07685</name>
</gene>
<dbReference type="KEGG" id="nmk:CHR53_07685"/>
<dbReference type="GO" id="GO:1990189">
    <property type="term" value="F:protein N-terminal-serine acetyltransferase activity"/>
    <property type="evidence" value="ECO:0007669"/>
    <property type="project" value="TreeGrafter"/>
</dbReference>
<feature type="domain" description="N-acetyltransferase" evidence="1">
    <location>
        <begin position="21"/>
        <end position="171"/>
    </location>
</feature>
<dbReference type="PANTHER" id="PTHR43441:SF12">
    <property type="entry name" value="RIBOSOMAL N-ACETYLTRANSFERASE YDAF-RELATED"/>
    <property type="match status" value="1"/>
</dbReference>
<dbReference type="STRING" id="1193713.GCA_001636315_03979"/>
<evidence type="ECO:0000313" key="2">
    <source>
        <dbReference type="EMBL" id="AZU61144.1"/>
    </source>
</evidence>
<dbReference type="Pfam" id="PF13302">
    <property type="entry name" value="Acetyltransf_3"/>
    <property type="match status" value="1"/>
</dbReference>
<dbReference type="Gene3D" id="3.40.630.30">
    <property type="match status" value="1"/>
</dbReference>
<proteinExistence type="predicted"/>
<keyword evidence="2" id="KW-0808">Transferase</keyword>
<dbReference type="SUPFAM" id="SSF55729">
    <property type="entry name" value="Acyl-CoA N-acyltransferases (Nat)"/>
    <property type="match status" value="1"/>
</dbReference>
<dbReference type="GO" id="GO:0005737">
    <property type="term" value="C:cytoplasm"/>
    <property type="evidence" value="ECO:0007669"/>
    <property type="project" value="TreeGrafter"/>
</dbReference>
<keyword evidence="3" id="KW-1185">Reference proteome</keyword>
<dbReference type="Proteomes" id="UP000282892">
    <property type="component" value="Chromosome"/>
</dbReference>
<accession>A0A3T0HVG4</accession>
<reference evidence="2 3" key="1">
    <citation type="submission" date="2017-07" db="EMBL/GenBank/DDBJ databases">
        <title>The complete genome sequence of Bacillus mesonae strain H20-5, an efficient strain improving plant abiotic stress resistance.</title>
        <authorList>
            <person name="Kim S.Y."/>
            <person name="Song H."/>
            <person name="Sang M.K."/>
            <person name="Weon H.-Y."/>
            <person name="Song J."/>
        </authorList>
    </citation>
    <scope>NUCLEOTIDE SEQUENCE [LARGE SCALE GENOMIC DNA]</scope>
    <source>
        <strain evidence="2 3">H20-5</strain>
    </source>
</reference>
<dbReference type="RefSeq" id="WP_066394500.1">
    <property type="nucleotide sequence ID" value="NZ_CP022572.1"/>
</dbReference>
<evidence type="ECO:0000259" key="1">
    <source>
        <dbReference type="PROSITE" id="PS51186"/>
    </source>
</evidence>
<dbReference type="InterPro" id="IPR000182">
    <property type="entry name" value="GNAT_dom"/>
</dbReference>
<organism evidence="2 3">
    <name type="scientific">Neobacillus mesonae</name>
    <dbReference type="NCBI Taxonomy" id="1193713"/>
    <lineage>
        <taxon>Bacteria</taxon>
        <taxon>Bacillati</taxon>
        <taxon>Bacillota</taxon>
        <taxon>Bacilli</taxon>
        <taxon>Bacillales</taxon>
        <taxon>Bacillaceae</taxon>
        <taxon>Neobacillus</taxon>
    </lineage>
</organism>
<dbReference type="EMBL" id="CP022572">
    <property type="protein sequence ID" value="AZU61144.1"/>
    <property type="molecule type" value="Genomic_DNA"/>
</dbReference>
<dbReference type="GO" id="GO:0008999">
    <property type="term" value="F:protein-N-terminal-alanine acetyltransferase activity"/>
    <property type="evidence" value="ECO:0007669"/>
    <property type="project" value="TreeGrafter"/>
</dbReference>
<sequence>MFTLKVDHDIELQLLQRHHAMKLFKLVEENRVHLREWLPWVDTMLTPFDFENLIPIWLNQFAENSAYNLGILYKGTLVGVIGIHQIDWYNKLASIGYYLSKDAEGHGIVSRSVKAMLNYAYFDLGLNRIEIRCGVKNKKSRAIPERLAFIREGTVRDGELLSGYYHDIIIYSMLAREWNGMHRVIK</sequence>
<dbReference type="InterPro" id="IPR051908">
    <property type="entry name" value="Ribosomal_N-acetyltransferase"/>
</dbReference>
<protein>
    <submittedName>
        <fullName evidence="2">N-acetyltransferase</fullName>
    </submittedName>
</protein>